<keyword evidence="3" id="KW-1185">Reference proteome</keyword>
<feature type="signal peptide" evidence="1">
    <location>
        <begin position="1"/>
        <end position="19"/>
    </location>
</feature>
<dbReference type="EMBL" id="JBJYXY010000001">
    <property type="protein sequence ID" value="MFN2975299.1"/>
    <property type="molecule type" value="Genomic_DNA"/>
</dbReference>
<name>A0ABW9KHW1_9BACT</name>
<accession>A0ABW9KHW1</accession>
<keyword evidence="1" id="KW-0732">Signal</keyword>
<dbReference type="Proteomes" id="UP001634747">
    <property type="component" value="Unassembled WGS sequence"/>
</dbReference>
<sequence length="325" mass="34442">MTRTAACFLIAASCVFVSAASGQRVAGIDSDGDGLSDALEARLIEQFRPVWMVSENDCSKVPARFVPDASVPRVGADDGTIYAQASPGGRAGEVEIHYYHLWRRDCGEMGHALDTEHVAVLLRSDGESWKASAWYAAAHEDTVCDAGQVTRASTIDAVDHGARVWVSAGKHASYFAERLCNYGCGGDRCVHMHELPAGDLINLGEANVPSVAWTHAPQWPLLEKMTRSDFTVARMSRLERLPETDIAWATPEKRPAQAAILGVNAGLGGAGLGASTGARGTNTAMVVTTDKTGHALGSAARHTGGALKKSYRGVRRALGGRSAND</sequence>
<organism evidence="2 3">
    <name type="scientific">Terriglobus aquaticus</name>
    <dbReference type="NCBI Taxonomy" id="940139"/>
    <lineage>
        <taxon>Bacteria</taxon>
        <taxon>Pseudomonadati</taxon>
        <taxon>Acidobacteriota</taxon>
        <taxon>Terriglobia</taxon>
        <taxon>Terriglobales</taxon>
        <taxon>Acidobacteriaceae</taxon>
        <taxon>Terriglobus</taxon>
    </lineage>
</organism>
<evidence type="ECO:0000313" key="3">
    <source>
        <dbReference type="Proteomes" id="UP001634747"/>
    </source>
</evidence>
<protein>
    <submittedName>
        <fullName evidence="2">Uncharacterized protein</fullName>
    </submittedName>
</protein>
<reference evidence="2 3" key="1">
    <citation type="submission" date="2024-12" db="EMBL/GenBank/DDBJ databases">
        <authorList>
            <person name="Lee Y."/>
        </authorList>
    </citation>
    <scope>NUCLEOTIDE SEQUENCE [LARGE SCALE GENOMIC DNA]</scope>
    <source>
        <strain evidence="2 3">03SUJ4</strain>
    </source>
</reference>
<comment type="caution">
    <text evidence="2">The sequence shown here is derived from an EMBL/GenBank/DDBJ whole genome shotgun (WGS) entry which is preliminary data.</text>
</comment>
<proteinExistence type="predicted"/>
<dbReference type="RefSeq" id="WP_263413170.1">
    <property type="nucleotide sequence ID" value="NZ_BAABBH010000001.1"/>
</dbReference>
<feature type="chain" id="PRO_5046560444" evidence="1">
    <location>
        <begin position="20"/>
        <end position="325"/>
    </location>
</feature>
<evidence type="ECO:0000313" key="2">
    <source>
        <dbReference type="EMBL" id="MFN2975299.1"/>
    </source>
</evidence>
<evidence type="ECO:0000256" key="1">
    <source>
        <dbReference type="SAM" id="SignalP"/>
    </source>
</evidence>
<gene>
    <name evidence="2" type="ORF">ACK2TP_05955</name>
</gene>